<comment type="caution">
    <text evidence="1">The sequence shown here is derived from an EMBL/GenBank/DDBJ whole genome shotgun (WGS) entry which is preliminary data.</text>
</comment>
<proteinExistence type="predicted"/>
<dbReference type="Gene3D" id="2.160.10.10">
    <property type="entry name" value="Hexapeptide repeat proteins"/>
    <property type="match status" value="1"/>
</dbReference>
<name>A0A497Y1P7_9SPHI</name>
<dbReference type="AlphaFoldDB" id="A0A497Y1P7"/>
<evidence type="ECO:0000313" key="4">
    <source>
        <dbReference type="Proteomes" id="UP000297429"/>
    </source>
</evidence>
<evidence type="ECO:0000313" key="2">
    <source>
        <dbReference type="EMBL" id="TFB32474.1"/>
    </source>
</evidence>
<keyword evidence="4" id="KW-1185">Reference proteome</keyword>
<gene>
    <name evidence="1" type="ORF">BCL90_4087</name>
    <name evidence="2" type="ORF">E3V97_00100</name>
</gene>
<dbReference type="GO" id="GO:0016746">
    <property type="term" value="F:acyltransferase activity"/>
    <property type="evidence" value="ECO:0007669"/>
    <property type="project" value="UniProtKB-KW"/>
</dbReference>
<sequence length="197" mass="21868">MAGFSYLFKNRAVFPFASYAHIKAWAKRFQTLPELIRRNRRRSRLVKKGACIDERAEIGQVKAGGNKKNLKIGAYTFIGQVEFSLHDQIVIGENVCVNDGVLFLTASHDLKDPEWKHVKSPIIIEDYAWICTNSIILPGVHIGRGAVVGAGAVVSKNVGDYEIVAGNPAQVLTKKRTEKLEYNPCSFLAANRAWLIG</sequence>
<dbReference type="OrthoDB" id="755870at2"/>
<evidence type="ECO:0000313" key="3">
    <source>
        <dbReference type="Proteomes" id="UP000273898"/>
    </source>
</evidence>
<dbReference type="Proteomes" id="UP000273898">
    <property type="component" value="Unassembled WGS sequence"/>
</dbReference>
<dbReference type="InterPro" id="IPR001451">
    <property type="entry name" value="Hexapep"/>
</dbReference>
<protein>
    <submittedName>
        <fullName evidence="2">Acyltransferase</fullName>
    </submittedName>
    <submittedName>
        <fullName evidence="1">Maltose O-acetyltransferase</fullName>
    </submittedName>
</protein>
<dbReference type="Proteomes" id="UP000297429">
    <property type="component" value="Unassembled WGS sequence"/>
</dbReference>
<keyword evidence="1" id="KW-0808">Transferase</keyword>
<organism evidence="1 3">
    <name type="scientific">Pedobacter alluvionis</name>
    <dbReference type="NCBI Taxonomy" id="475253"/>
    <lineage>
        <taxon>Bacteria</taxon>
        <taxon>Pseudomonadati</taxon>
        <taxon>Bacteroidota</taxon>
        <taxon>Sphingobacteriia</taxon>
        <taxon>Sphingobacteriales</taxon>
        <taxon>Sphingobacteriaceae</taxon>
        <taxon>Pedobacter</taxon>
    </lineage>
</organism>
<reference evidence="2 4" key="2">
    <citation type="submission" date="2019-03" db="EMBL/GenBank/DDBJ databases">
        <authorList>
            <person name="He R.-H."/>
        </authorList>
    </citation>
    <scope>NUCLEOTIDE SEQUENCE [LARGE SCALE GENOMIC DNA]</scope>
    <source>
        <strain evidence="2 4">DSM 19624</strain>
    </source>
</reference>
<dbReference type="PANTHER" id="PTHR23416">
    <property type="entry name" value="SIALIC ACID SYNTHASE-RELATED"/>
    <property type="match status" value="1"/>
</dbReference>
<dbReference type="EMBL" id="RCCK01000013">
    <property type="protein sequence ID" value="RLJ73920.1"/>
    <property type="molecule type" value="Genomic_DNA"/>
</dbReference>
<dbReference type="InterPro" id="IPR011004">
    <property type="entry name" value="Trimer_LpxA-like_sf"/>
</dbReference>
<keyword evidence="2" id="KW-0012">Acyltransferase</keyword>
<accession>A0A497Y1P7</accession>
<evidence type="ECO:0000313" key="1">
    <source>
        <dbReference type="EMBL" id="RLJ73920.1"/>
    </source>
</evidence>
<dbReference type="EMBL" id="SOPX01000001">
    <property type="protein sequence ID" value="TFB32474.1"/>
    <property type="molecule type" value="Genomic_DNA"/>
</dbReference>
<dbReference type="SUPFAM" id="SSF51161">
    <property type="entry name" value="Trimeric LpxA-like enzymes"/>
    <property type="match status" value="1"/>
</dbReference>
<dbReference type="Pfam" id="PF00132">
    <property type="entry name" value="Hexapep"/>
    <property type="match status" value="1"/>
</dbReference>
<dbReference type="RefSeq" id="WP_121286103.1">
    <property type="nucleotide sequence ID" value="NZ_RCCK01000013.1"/>
</dbReference>
<reference evidence="1 3" key="1">
    <citation type="submission" date="2018-10" db="EMBL/GenBank/DDBJ databases">
        <title>Genomic Encyclopedia of Archaeal and Bacterial Type Strains, Phase II (KMG-II): from individual species to whole genera.</title>
        <authorList>
            <person name="Goeker M."/>
        </authorList>
    </citation>
    <scope>NUCLEOTIDE SEQUENCE [LARGE SCALE GENOMIC DNA]</scope>
    <source>
        <strain evidence="1 3">DSM 19624</strain>
    </source>
</reference>
<dbReference type="InterPro" id="IPR051159">
    <property type="entry name" value="Hexapeptide_acetyltransf"/>
</dbReference>